<dbReference type="InterPro" id="IPR010201">
    <property type="entry name" value="HflK"/>
</dbReference>
<dbReference type="Gene3D" id="3.30.479.30">
    <property type="entry name" value="Band 7 domain"/>
    <property type="match status" value="1"/>
</dbReference>
<evidence type="ECO:0000256" key="3">
    <source>
        <dbReference type="ARBA" id="ARBA00011290"/>
    </source>
</evidence>
<dbReference type="InterPro" id="IPR001972">
    <property type="entry name" value="Stomatin_HflK_fam"/>
</dbReference>
<evidence type="ECO:0000256" key="2">
    <source>
        <dbReference type="ARBA" id="ARBA00006971"/>
    </source>
</evidence>
<keyword evidence="6 9" id="KW-0472">Membrane</keyword>
<keyword evidence="12" id="KW-0645">Protease</keyword>
<comment type="function">
    <text evidence="7 9">HflC and HflK could encode or regulate a protease.</text>
</comment>
<evidence type="ECO:0000313" key="12">
    <source>
        <dbReference type="EMBL" id="QCI16212.1"/>
    </source>
</evidence>
<evidence type="ECO:0000256" key="8">
    <source>
        <dbReference type="ARBA" id="ARBA00067771"/>
    </source>
</evidence>
<evidence type="ECO:0000256" key="6">
    <source>
        <dbReference type="ARBA" id="ARBA00023136"/>
    </source>
</evidence>
<comment type="subcellular location">
    <subcellularLocation>
        <location evidence="1">Membrane</location>
        <topology evidence="1">Single-pass membrane protein</topology>
    </subcellularLocation>
</comment>
<protein>
    <recommendedName>
        <fullName evidence="8 9">Protein HflK</fullName>
    </recommendedName>
</protein>
<dbReference type="AlphaFoldDB" id="A0A4D6XI95"/>
<accession>A0A4D6XI95</accession>
<evidence type="ECO:0000256" key="9">
    <source>
        <dbReference type="RuleBase" id="RU364113"/>
    </source>
</evidence>
<dbReference type="SUPFAM" id="SSF117892">
    <property type="entry name" value="Band 7/SPFH domain"/>
    <property type="match status" value="1"/>
</dbReference>
<dbReference type="Proteomes" id="UP000298654">
    <property type="component" value="Chromosome"/>
</dbReference>
<comment type="similarity">
    <text evidence="2 9">Belongs to the band 7/mec-2 family. HflK subfamily.</text>
</comment>
<dbReference type="GO" id="GO:0016020">
    <property type="term" value="C:membrane"/>
    <property type="evidence" value="ECO:0007669"/>
    <property type="project" value="UniProtKB-SubCell"/>
</dbReference>
<evidence type="ECO:0000256" key="5">
    <source>
        <dbReference type="ARBA" id="ARBA00022989"/>
    </source>
</evidence>
<evidence type="ECO:0000256" key="4">
    <source>
        <dbReference type="ARBA" id="ARBA00022692"/>
    </source>
</evidence>
<dbReference type="PANTHER" id="PTHR43327:SF2">
    <property type="entry name" value="MODULATOR OF FTSH PROTEASE HFLK"/>
    <property type="match status" value="1"/>
</dbReference>
<dbReference type="EMBL" id="CP034900">
    <property type="protein sequence ID" value="QCI16212.1"/>
    <property type="molecule type" value="Genomic_DNA"/>
</dbReference>
<sequence>MAWNKPSDNKPDLNPWGDNKNDNKKSEDQNNKKIIKKTIIEDIKIFFYNIKNTINKKNNSTTLSNNQNYSFLIIIFISFLTWCISGFYTIKEAERGVVTSFGKFSHIVEPGLNWRPIFINEVKTVNVETVRELATSGVMLTSDENVVRVEMNVQYKITDPADYLFSVSYPDDSLRQATDSALRGVIGHSTMDRVLTEGRTLVRSDTQKEIEETIKPYKMGITILDVNFQTARPPEEVKASFDDAIAARENREQYIREAEAYSNEVEPRANGQAQRILEEAKAYSSRIILEAEGEVACFSKILPEYKAAKKITLRRLYIESMERLLSKNKKIFIDEKNKSIFFLSLNKLFSQIESINKNFRKKNNFNRNNKNHSYFSNKDKKTNNSSSLSSKDILEQRRINSLRSYETNEERE</sequence>
<keyword evidence="12" id="KW-0378">Hydrolase</keyword>
<dbReference type="OrthoDB" id="9779595at2"/>
<dbReference type="FunFam" id="3.30.479.30:FF:000007">
    <property type="entry name" value="Protein HflK"/>
    <property type="match status" value="1"/>
</dbReference>
<dbReference type="NCBIfam" id="TIGR01933">
    <property type="entry name" value="hflK"/>
    <property type="match status" value="1"/>
</dbReference>
<dbReference type="PANTHER" id="PTHR43327">
    <property type="entry name" value="STOMATIN-LIKE PROTEIN 2, MITOCHONDRIAL"/>
    <property type="match status" value="1"/>
</dbReference>
<evidence type="ECO:0000256" key="7">
    <source>
        <dbReference type="ARBA" id="ARBA00054652"/>
    </source>
</evidence>
<gene>
    <name evidence="12" type="primary">hflK</name>
    <name evidence="12" type="ORF">D9V59_02850</name>
</gene>
<proteinExistence type="inferred from homology"/>
<feature type="region of interest" description="Disordered" evidence="10">
    <location>
        <begin position="362"/>
        <end position="390"/>
    </location>
</feature>
<reference evidence="12 13" key="2">
    <citation type="submission" date="2019-05" db="EMBL/GenBank/DDBJ databases">
        <title>Genome evolution of the obligate endosymbiont Buchnera aphidicola.</title>
        <authorList>
            <person name="Moran N.A."/>
        </authorList>
    </citation>
    <scope>NUCLEOTIDE SEQUENCE [LARGE SCALE GENOMIC DNA]</scope>
    <source>
        <strain evidence="12 13">Aar</strain>
    </source>
</reference>
<dbReference type="GO" id="GO:0008233">
    <property type="term" value="F:peptidase activity"/>
    <property type="evidence" value="ECO:0007669"/>
    <property type="project" value="UniProtKB-KW"/>
</dbReference>
<feature type="transmembrane region" description="Helical" evidence="9">
    <location>
        <begin position="69"/>
        <end position="90"/>
    </location>
</feature>
<dbReference type="GO" id="GO:0006508">
    <property type="term" value="P:proteolysis"/>
    <property type="evidence" value="ECO:0007669"/>
    <property type="project" value="UniProtKB-KW"/>
</dbReference>
<evidence type="ECO:0000313" key="13">
    <source>
        <dbReference type="Proteomes" id="UP000298654"/>
    </source>
</evidence>
<dbReference type="RefSeq" id="WP_158364903.1">
    <property type="nucleotide sequence ID" value="NZ_CP034900.1"/>
</dbReference>
<name>A0A4D6XI95_9GAMM</name>
<dbReference type="InterPro" id="IPR036013">
    <property type="entry name" value="Band_7/SPFH_dom_sf"/>
</dbReference>
<reference evidence="12 13" key="1">
    <citation type="submission" date="2018-12" db="EMBL/GenBank/DDBJ databases">
        <authorList>
            <person name="Chong R.A."/>
        </authorList>
    </citation>
    <scope>NUCLEOTIDE SEQUENCE [LARGE SCALE GENOMIC DNA]</scope>
    <source>
        <strain evidence="12 13">Aar</strain>
    </source>
</reference>
<dbReference type="PRINTS" id="PR00721">
    <property type="entry name" value="STOMATIN"/>
</dbReference>
<feature type="region of interest" description="Disordered" evidence="10">
    <location>
        <begin position="1"/>
        <end position="29"/>
    </location>
</feature>
<keyword evidence="4 9" id="KW-0812">Transmembrane</keyword>
<evidence type="ECO:0000259" key="11">
    <source>
        <dbReference type="SMART" id="SM00244"/>
    </source>
</evidence>
<dbReference type="InterPro" id="IPR001107">
    <property type="entry name" value="Band_7"/>
</dbReference>
<evidence type="ECO:0000256" key="10">
    <source>
        <dbReference type="SAM" id="MobiDB-lite"/>
    </source>
</evidence>
<feature type="domain" description="Band 7" evidence="11">
    <location>
        <begin position="85"/>
        <end position="245"/>
    </location>
</feature>
<keyword evidence="5 9" id="KW-1133">Transmembrane helix</keyword>
<dbReference type="Pfam" id="PF01145">
    <property type="entry name" value="Band_7"/>
    <property type="match status" value="1"/>
</dbReference>
<dbReference type="CDD" id="cd03404">
    <property type="entry name" value="SPFH_HflK"/>
    <property type="match status" value="1"/>
</dbReference>
<dbReference type="SMART" id="SM00244">
    <property type="entry name" value="PHB"/>
    <property type="match status" value="1"/>
</dbReference>
<comment type="subunit">
    <text evidence="3 9">HflC and HflK may interact to form a multimeric complex.</text>
</comment>
<dbReference type="InterPro" id="IPR050710">
    <property type="entry name" value="Band7/mec-2_domain"/>
</dbReference>
<organism evidence="12 13">
    <name type="scientific">Buchnera aphidicola</name>
    <name type="common">Artemisaphis artemisicola</name>
    <dbReference type="NCBI Taxonomy" id="1241836"/>
    <lineage>
        <taxon>Bacteria</taxon>
        <taxon>Pseudomonadati</taxon>
        <taxon>Pseudomonadota</taxon>
        <taxon>Gammaproteobacteria</taxon>
        <taxon>Enterobacterales</taxon>
        <taxon>Erwiniaceae</taxon>
        <taxon>Buchnera</taxon>
    </lineage>
</organism>
<evidence type="ECO:0000256" key="1">
    <source>
        <dbReference type="ARBA" id="ARBA00004167"/>
    </source>
</evidence>
<feature type="compositionally biased region" description="Basic and acidic residues" evidence="10">
    <location>
        <begin position="19"/>
        <end position="29"/>
    </location>
</feature>